<dbReference type="AlphaFoldDB" id="A0A9X2L790"/>
<dbReference type="EMBL" id="JANIBC010000002">
    <property type="protein sequence ID" value="MCQ8184444.1"/>
    <property type="molecule type" value="Genomic_DNA"/>
</dbReference>
<gene>
    <name evidence="7" type="ORF">NOG11_03505</name>
</gene>
<evidence type="ECO:0000259" key="6">
    <source>
        <dbReference type="Pfam" id="PF00535"/>
    </source>
</evidence>
<dbReference type="RefSeq" id="WP_256618260.1">
    <property type="nucleotide sequence ID" value="NZ_JANIBC010000002.1"/>
</dbReference>
<feature type="domain" description="Glycosyltransferase 2-like" evidence="6">
    <location>
        <begin position="5"/>
        <end position="163"/>
    </location>
</feature>
<evidence type="ECO:0000313" key="8">
    <source>
        <dbReference type="Proteomes" id="UP001142610"/>
    </source>
</evidence>
<dbReference type="EC" id="2.4.-.-" evidence="7"/>
<evidence type="ECO:0000256" key="1">
    <source>
        <dbReference type="ARBA" id="ARBA00004236"/>
    </source>
</evidence>
<proteinExistence type="predicted"/>
<dbReference type="Gene3D" id="3.90.550.10">
    <property type="entry name" value="Spore Coat Polysaccharide Biosynthesis Protein SpsA, Chain A"/>
    <property type="match status" value="1"/>
</dbReference>
<protein>
    <submittedName>
        <fullName evidence="7">Glycosyltransferase</fullName>
        <ecNumber evidence="7">2.4.-.-</ecNumber>
    </submittedName>
</protein>
<organism evidence="7 8">
    <name type="scientific">Parvularcula maris</name>
    <dbReference type="NCBI Taxonomy" id="2965077"/>
    <lineage>
        <taxon>Bacteria</taxon>
        <taxon>Pseudomonadati</taxon>
        <taxon>Pseudomonadota</taxon>
        <taxon>Alphaproteobacteria</taxon>
        <taxon>Parvularculales</taxon>
        <taxon>Parvularculaceae</taxon>
        <taxon>Parvularcula</taxon>
    </lineage>
</organism>
<reference evidence="7" key="1">
    <citation type="submission" date="2022-07" db="EMBL/GenBank/DDBJ databases">
        <title>Parvularcula maris sp. nov., an algicidal bacterium isolated from seawater.</title>
        <authorList>
            <person name="Li F."/>
        </authorList>
    </citation>
    <scope>NUCLEOTIDE SEQUENCE</scope>
    <source>
        <strain evidence="7">BGMRC 0090</strain>
    </source>
</reference>
<evidence type="ECO:0000256" key="4">
    <source>
        <dbReference type="ARBA" id="ARBA00022679"/>
    </source>
</evidence>
<keyword evidence="3 7" id="KW-0328">Glycosyltransferase</keyword>
<name>A0A9X2L790_9PROT</name>
<dbReference type="GO" id="GO:0016757">
    <property type="term" value="F:glycosyltransferase activity"/>
    <property type="evidence" value="ECO:0007669"/>
    <property type="project" value="UniProtKB-KW"/>
</dbReference>
<keyword evidence="5" id="KW-0472">Membrane</keyword>
<dbReference type="Proteomes" id="UP001142610">
    <property type="component" value="Unassembled WGS sequence"/>
</dbReference>
<comment type="subcellular location">
    <subcellularLocation>
        <location evidence="1">Cell membrane</location>
    </subcellularLocation>
</comment>
<comment type="caution">
    <text evidence="7">The sequence shown here is derived from an EMBL/GenBank/DDBJ whole genome shotgun (WGS) entry which is preliminary data.</text>
</comment>
<keyword evidence="4 7" id="KW-0808">Transferase</keyword>
<evidence type="ECO:0000256" key="5">
    <source>
        <dbReference type="ARBA" id="ARBA00023136"/>
    </source>
</evidence>
<dbReference type="Pfam" id="PF00535">
    <property type="entry name" value="Glycos_transf_2"/>
    <property type="match status" value="1"/>
</dbReference>
<dbReference type="SUPFAM" id="SSF53448">
    <property type="entry name" value="Nucleotide-diphospho-sugar transferases"/>
    <property type="match status" value="1"/>
</dbReference>
<keyword evidence="8" id="KW-1185">Reference proteome</keyword>
<evidence type="ECO:0000313" key="7">
    <source>
        <dbReference type="EMBL" id="MCQ8184444.1"/>
    </source>
</evidence>
<dbReference type="PANTHER" id="PTHR43646:SF2">
    <property type="entry name" value="GLYCOSYLTRANSFERASE 2-LIKE DOMAIN-CONTAINING PROTEIN"/>
    <property type="match status" value="1"/>
</dbReference>
<sequence length="242" mass="27225">MSQVSIVIPALDEEAALPRLIRSLSALYPQPREIILVDGGSSDGTVELAKEAGFLVVHQHPRGRARQINRGVEEAKGPIVCVLHADTILPEDACSIIEEVIQDRRTVLAGFTAILEGPRRTRWVTSLHNWAKTWYAPALFRPHLFARGCRLLFGDHAMFFRREDYLAVGGCDPEMAVMEEADLCVKMTSLGRVRLIDRLVRTDDRRVAAWGGLKANWIYLQVGIKWGLGMRKRLGDQYPDVR</sequence>
<dbReference type="PANTHER" id="PTHR43646">
    <property type="entry name" value="GLYCOSYLTRANSFERASE"/>
    <property type="match status" value="1"/>
</dbReference>
<dbReference type="GO" id="GO:0005886">
    <property type="term" value="C:plasma membrane"/>
    <property type="evidence" value="ECO:0007669"/>
    <property type="project" value="UniProtKB-SubCell"/>
</dbReference>
<dbReference type="InterPro" id="IPR029044">
    <property type="entry name" value="Nucleotide-diphossugar_trans"/>
</dbReference>
<accession>A0A9X2L790</accession>
<dbReference type="InterPro" id="IPR001173">
    <property type="entry name" value="Glyco_trans_2-like"/>
</dbReference>
<evidence type="ECO:0000256" key="3">
    <source>
        <dbReference type="ARBA" id="ARBA00022676"/>
    </source>
</evidence>
<keyword evidence="2" id="KW-1003">Cell membrane</keyword>
<evidence type="ECO:0000256" key="2">
    <source>
        <dbReference type="ARBA" id="ARBA00022475"/>
    </source>
</evidence>